<dbReference type="Proteomes" id="UP001447188">
    <property type="component" value="Unassembled WGS sequence"/>
</dbReference>
<reference evidence="1 2" key="1">
    <citation type="submission" date="2024-02" db="EMBL/GenBank/DDBJ databases">
        <title>Discinaceae phylogenomics.</title>
        <authorList>
            <person name="Dirks A.C."/>
            <person name="James T.Y."/>
        </authorList>
    </citation>
    <scope>NUCLEOTIDE SEQUENCE [LARGE SCALE GENOMIC DNA]</scope>
    <source>
        <strain evidence="1 2">ACD0624</strain>
    </source>
</reference>
<dbReference type="EMBL" id="JBBBZM010000348">
    <property type="protein sequence ID" value="KAL0630888.1"/>
    <property type="molecule type" value="Genomic_DNA"/>
</dbReference>
<sequence>MSNDERKKNQNPIYSWESIPAGKGAFGYRFHDMAPEHQKTQNWSKNAPAWRQAVPGINLEAHAKGRVIVKWGRRHFDFFENEHQCACPLCAQYVEPIICGFTDTEWRAIGIRKKGPGVAAEKVNFPWKVAPHGIYSTFDDDPKNYAQWKDLRIEVRNIQ</sequence>
<comment type="caution">
    <text evidence="1">The sequence shown here is derived from an EMBL/GenBank/DDBJ whole genome shotgun (WGS) entry which is preliminary data.</text>
</comment>
<evidence type="ECO:0000313" key="2">
    <source>
        <dbReference type="Proteomes" id="UP001447188"/>
    </source>
</evidence>
<organism evidence="1 2">
    <name type="scientific">Discina gigas</name>
    <dbReference type="NCBI Taxonomy" id="1032678"/>
    <lineage>
        <taxon>Eukaryota</taxon>
        <taxon>Fungi</taxon>
        <taxon>Dikarya</taxon>
        <taxon>Ascomycota</taxon>
        <taxon>Pezizomycotina</taxon>
        <taxon>Pezizomycetes</taxon>
        <taxon>Pezizales</taxon>
        <taxon>Discinaceae</taxon>
        <taxon>Discina</taxon>
    </lineage>
</organism>
<protein>
    <submittedName>
        <fullName evidence="1">Uncharacterized protein</fullName>
    </submittedName>
</protein>
<proteinExistence type="predicted"/>
<keyword evidence="2" id="KW-1185">Reference proteome</keyword>
<gene>
    <name evidence="1" type="ORF">Q9L58_010260</name>
</gene>
<accession>A0ABR3G4U2</accession>
<name>A0ABR3G4U2_9PEZI</name>
<evidence type="ECO:0000313" key="1">
    <source>
        <dbReference type="EMBL" id="KAL0630888.1"/>
    </source>
</evidence>